<dbReference type="Proteomes" id="UP000606974">
    <property type="component" value="Unassembled WGS sequence"/>
</dbReference>
<sequence>MSVRSVLLIGSSPVDSTSEFFTQTIRALPNQLRCIPDGETGNRSKFITWQWPKFPNTIVQPRWGGQPTAESAAKQYTLEDIKPTGYDDQAIVSYATFCELRDSGTIPAGVRFQVSLPTPLCVVRALVEDDRICAQVEPLYEQRLCSALRRIQDHIPGSDLTIQWDLPVEIAVLEYDRNRIQDKCFKPYFTPVKAGILDRLTRLAAAVDLSVEMGYHLCYGDQGHTHFVQPDDTGLMVELANEISKIIQPIHPIEYIHIPVPKDRVDEGYFKPMQNLELGDSKLYLGLVHANDESGTKKRLEAAEAVHLNIAGVASECGLGRTPREDFESILEISASVTA</sequence>
<organism evidence="1 2">
    <name type="scientific">Endocarpon pusillum</name>
    <dbReference type="NCBI Taxonomy" id="364733"/>
    <lineage>
        <taxon>Eukaryota</taxon>
        <taxon>Fungi</taxon>
        <taxon>Dikarya</taxon>
        <taxon>Ascomycota</taxon>
        <taxon>Pezizomycotina</taxon>
        <taxon>Eurotiomycetes</taxon>
        <taxon>Chaetothyriomycetidae</taxon>
        <taxon>Verrucariales</taxon>
        <taxon>Verrucariaceae</taxon>
        <taxon>Endocarpon</taxon>
    </lineage>
</organism>
<evidence type="ECO:0000313" key="2">
    <source>
        <dbReference type="Proteomes" id="UP000606974"/>
    </source>
</evidence>
<proteinExistence type="predicted"/>
<evidence type="ECO:0000313" key="1">
    <source>
        <dbReference type="EMBL" id="KAF7505831.1"/>
    </source>
</evidence>
<gene>
    <name evidence="1" type="ORF">GJ744_000406</name>
</gene>
<dbReference type="InterPro" id="IPR038071">
    <property type="entry name" value="UROD/MetE-like_sf"/>
</dbReference>
<dbReference type="EMBL" id="JAACFV010000100">
    <property type="protein sequence ID" value="KAF7505831.1"/>
    <property type="molecule type" value="Genomic_DNA"/>
</dbReference>
<keyword evidence="2" id="KW-1185">Reference proteome</keyword>
<accession>A0A8H7AEV3</accession>
<dbReference type="Gene3D" id="3.20.20.210">
    <property type="match status" value="1"/>
</dbReference>
<dbReference type="OrthoDB" id="5422863at2759"/>
<dbReference type="AlphaFoldDB" id="A0A8H7AEV3"/>
<comment type="caution">
    <text evidence="1">The sequence shown here is derived from an EMBL/GenBank/DDBJ whole genome shotgun (WGS) entry which is preliminary data.</text>
</comment>
<dbReference type="SUPFAM" id="SSF51726">
    <property type="entry name" value="UROD/MetE-like"/>
    <property type="match status" value="1"/>
</dbReference>
<protein>
    <submittedName>
        <fullName evidence="1">Uncharacterized protein</fullName>
    </submittedName>
</protein>
<name>A0A8H7AEV3_9EURO</name>
<reference evidence="1" key="1">
    <citation type="submission" date="2020-02" db="EMBL/GenBank/DDBJ databases">
        <authorList>
            <person name="Palmer J.M."/>
        </authorList>
    </citation>
    <scope>NUCLEOTIDE SEQUENCE</scope>
    <source>
        <strain evidence="1">EPUS1.4</strain>
        <tissue evidence="1">Thallus</tissue>
    </source>
</reference>